<gene>
    <name evidence="5" type="ORF">AaeL_AAEL014934</name>
</gene>
<dbReference type="GO" id="GO:0000379">
    <property type="term" value="P:tRNA-type intron splice site recognition and cleavage"/>
    <property type="evidence" value="ECO:0007669"/>
    <property type="project" value="TreeGrafter"/>
</dbReference>
<dbReference type="PANTHER" id="PTHR21027:SF1">
    <property type="entry name" value="TRNA-SPLICING ENDONUCLEASE SUBUNIT SEN54"/>
    <property type="match status" value="1"/>
</dbReference>
<name>A0A1S4G3M5_AEDAE</name>
<accession>A0A1S4G3M5</accession>
<feature type="domain" description="tRNA-splicing endonuclease subunit Sen54 N-terminal" evidence="4">
    <location>
        <begin position="61"/>
        <end position="126"/>
    </location>
</feature>
<protein>
    <submittedName>
        <fullName evidence="5">AAEL014934-PA</fullName>
    </submittedName>
</protein>
<reference evidence="5" key="3">
    <citation type="submission" date="2012-09" db="EMBL/GenBank/DDBJ databases">
        <authorList>
            <consortium name="VectorBase"/>
        </authorList>
    </citation>
    <scope>NUCLEOTIDE SEQUENCE</scope>
    <source>
        <strain evidence="5">Liverpool</strain>
    </source>
</reference>
<dbReference type="PANTHER" id="PTHR21027">
    <property type="entry name" value="TRNA-SPLICING ENDONUCLEASE SUBUNIT SEN54"/>
    <property type="match status" value="1"/>
</dbReference>
<dbReference type="InterPro" id="IPR024336">
    <property type="entry name" value="tRNA_splic_suSen54_N"/>
</dbReference>
<evidence type="ECO:0000259" key="4">
    <source>
        <dbReference type="Pfam" id="PF12928"/>
    </source>
</evidence>
<dbReference type="HOGENOM" id="CLU_710302_0_0_1"/>
<dbReference type="GO" id="GO:0000214">
    <property type="term" value="C:tRNA-intron endonuclease complex"/>
    <property type="evidence" value="ECO:0007669"/>
    <property type="project" value="TreeGrafter"/>
</dbReference>
<sequence length="418" mass="48662">MSESTCNSSFFLDPKPLLSGRDMLQHHVGNYDFNTRIRLVKAEEESEQQEDISRIKNEFRTVLAQQRVGKAEMYSEGEWDNKRKRIRIRKAVGKWHIYGYLENKVQYVDGYEALHLLEMNRLIVFWDTVLISLEQAYTLFLGYPESLSLEHYKVYSTMMRAGFCLLKFDLNRKYQIDTETTEQNLDEERACVWRNLYKILRQHNPISQQEQDTDQALAQQVERSMQNFNSMIASQIESSNEIKSSDDNTQDDDQEIPFKRQRIDSSAIETKTANQSKLDAFADLFESFEIVHSTLETDLDPDEKSSNVQLHFDMFCNSDGSTFRKSQPSVPEYRIIIRLSSEPPLTANDIAALYSRQPKPDVPILLMLVAETLSINCFLYSFYRLPKNLVVIPPRRIMDRNSTDDDDLAIDDNSSDDD</sequence>
<evidence type="ECO:0000313" key="6">
    <source>
        <dbReference type="Proteomes" id="UP000682892"/>
    </source>
</evidence>
<reference evidence="5" key="2">
    <citation type="journal article" date="2007" name="Science">
        <title>Genome sequence of Aedes aegypti, a major arbovirus vector.</title>
        <authorList>
            <person name="Nene V."/>
            <person name="Wortman J.R."/>
            <person name="Lawson D."/>
            <person name="Haas B."/>
            <person name="Kodira C."/>
            <person name="Tu Z.J."/>
            <person name="Loftus B."/>
            <person name="Xi Z."/>
            <person name="Megy K."/>
            <person name="Grabherr M."/>
            <person name="Ren Q."/>
            <person name="Zdobnov E.M."/>
            <person name="Lobo N.F."/>
            <person name="Campbell K.S."/>
            <person name="Brown S.E."/>
            <person name="Bonaldo M.F."/>
            <person name="Zhu J."/>
            <person name="Sinkins S.P."/>
            <person name="Hogenkamp D.G."/>
            <person name="Amedeo P."/>
            <person name="Arensburger P."/>
            <person name="Atkinson P.W."/>
            <person name="Bidwell S."/>
            <person name="Biedler J."/>
            <person name="Birney E."/>
            <person name="Bruggner R.V."/>
            <person name="Costas J."/>
            <person name="Coy M.R."/>
            <person name="Crabtree J."/>
            <person name="Crawford M."/>
            <person name="Debruyn B."/>
            <person name="Decaprio D."/>
            <person name="Eiglmeier K."/>
            <person name="Eisenstadt E."/>
            <person name="El-Dorry H."/>
            <person name="Gelbart W.M."/>
            <person name="Gomes S.L."/>
            <person name="Hammond M."/>
            <person name="Hannick L.I."/>
            <person name="Hogan J.R."/>
            <person name="Holmes M.H."/>
            <person name="Jaffe D."/>
            <person name="Johnston J.S."/>
            <person name="Kennedy R.C."/>
            <person name="Koo H."/>
            <person name="Kravitz S."/>
            <person name="Kriventseva E.V."/>
            <person name="Kulp D."/>
            <person name="Labutti K."/>
            <person name="Lee E."/>
            <person name="Li S."/>
            <person name="Lovin D.D."/>
            <person name="Mao C."/>
            <person name="Mauceli E."/>
            <person name="Menck C.F."/>
            <person name="Miller J.R."/>
            <person name="Montgomery P."/>
            <person name="Mori A."/>
            <person name="Nascimento A.L."/>
            <person name="Naveira H.F."/>
            <person name="Nusbaum C."/>
            <person name="O'leary S."/>
            <person name="Orvis J."/>
            <person name="Pertea M."/>
            <person name="Quesneville H."/>
            <person name="Reidenbach K.R."/>
            <person name="Rogers Y.H."/>
            <person name="Roth C.W."/>
            <person name="Schneider J.R."/>
            <person name="Schatz M."/>
            <person name="Shumway M."/>
            <person name="Stanke M."/>
            <person name="Stinson E.O."/>
            <person name="Tubio J.M."/>
            <person name="Vanzee J.P."/>
            <person name="Verjovski-Almeida S."/>
            <person name="Werner D."/>
            <person name="White O."/>
            <person name="Wyder S."/>
            <person name="Zeng Q."/>
            <person name="Zhao Q."/>
            <person name="Zhao Y."/>
            <person name="Hill C.A."/>
            <person name="Raikhel A.S."/>
            <person name="Soares M.B."/>
            <person name="Knudson D.L."/>
            <person name="Lee N.H."/>
            <person name="Galagan J."/>
            <person name="Salzberg S.L."/>
            <person name="Paulsen I.T."/>
            <person name="Dimopoulos G."/>
            <person name="Collins F.H."/>
            <person name="Birren B."/>
            <person name="Fraser-Liggett C.M."/>
            <person name="Severson D.W."/>
        </authorList>
    </citation>
    <scope>NUCLEOTIDE SEQUENCE [LARGE SCALE GENOMIC DNA]</scope>
    <source>
        <strain evidence="5">Liverpool</strain>
    </source>
</reference>
<dbReference type="InterPro" id="IPR024337">
    <property type="entry name" value="tRNA_splic_suSen54"/>
</dbReference>
<dbReference type="Proteomes" id="UP000682892">
    <property type="component" value="Unassembled WGS sequence"/>
</dbReference>
<comment type="similarity">
    <text evidence="1">Belongs to the SEN54 family.</text>
</comment>
<proteinExistence type="inferred from homology"/>
<evidence type="ECO:0000313" key="5">
    <source>
        <dbReference type="EMBL" id="EAT32830.1"/>
    </source>
</evidence>
<evidence type="ECO:0000256" key="2">
    <source>
        <dbReference type="ARBA" id="ARBA00022694"/>
    </source>
</evidence>
<dbReference type="OMA" id="KFENFGY"/>
<dbReference type="CTD" id="283989"/>
<dbReference type="EMBL" id="CH478527">
    <property type="protein sequence ID" value="EAT32830.1"/>
    <property type="molecule type" value="Genomic_DNA"/>
</dbReference>
<keyword evidence="2" id="KW-0819">tRNA processing</keyword>
<evidence type="ECO:0000256" key="3">
    <source>
        <dbReference type="SAM" id="MobiDB-lite"/>
    </source>
</evidence>
<evidence type="ECO:0000256" key="1">
    <source>
        <dbReference type="ARBA" id="ARBA00005736"/>
    </source>
</evidence>
<organism evidence="5 6">
    <name type="scientific">Aedes aegypti</name>
    <name type="common">Yellowfever mosquito</name>
    <name type="synonym">Culex aegypti</name>
    <dbReference type="NCBI Taxonomy" id="7159"/>
    <lineage>
        <taxon>Eukaryota</taxon>
        <taxon>Metazoa</taxon>
        <taxon>Ecdysozoa</taxon>
        <taxon>Arthropoda</taxon>
        <taxon>Hexapoda</taxon>
        <taxon>Insecta</taxon>
        <taxon>Pterygota</taxon>
        <taxon>Neoptera</taxon>
        <taxon>Endopterygota</taxon>
        <taxon>Diptera</taxon>
        <taxon>Nematocera</taxon>
        <taxon>Culicoidea</taxon>
        <taxon>Culicidae</taxon>
        <taxon>Culicinae</taxon>
        <taxon>Aedini</taxon>
        <taxon>Aedes</taxon>
        <taxon>Stegomyia</taxon>
    </lineage>
</organism>
<dbReference type="AlphaFoldDB" id="A0A1S4G3M5"/>
<dbReference type="KEGG" id="aag:5565671"/>
<dbReference type="Pfam" id="PF12928">
    <property type="entry name" value="tRNA_int_end_N2"/>
    <property type="match status" value="1"/>
</dbReference>
<feature type="region of interest" description="Disordered" evidence="3">
    <location>
        <begin position="237"/>
        <end position="264"/>
    </location>
</feature>
<dbReference type="OrthoDB" id="408683at2759"/>
<reference evidence="5" key="1">
    <citation type="submission" date="2005-10" db="EMBL/GenBank/DDBJ databases">
        <authorList>
            <person name="Loftus B.J."/>
            <person name="Nene V.M."/>
            <person name="Hannick L.I."/>
            <person name="Bidwell S."/>
            <person name="Haas B."/>
            <person name="Amedeo P."/>
            <person name="Orvis J."/>
            <person name="Wortman J.R."/>
            <person name="White O.R."/>
            <person name="Salzberg S."/>
            <person name="Shumway M."/>
            <person name="Koo H."/>
            <person name="Zhao Y."/>
            <person name="Holmes M."/>
            <person name="Miller J."/>
            <person name="Schatz M."/>
            <person name="Pop M."/>
            <person name="Pai G."/>
            <person name="Utterback T."/>
            <person name="Rogers Y.-H."/>
            <person name="Kravitz S."/>
            <person name="Fraser C.M."/>
        </authorList>
    </citation>
    <scope>NUCLEOTIDE SEQUENCE</scope>
    <source>
        <strain evidence="5">Liverpool</strain>
    </source>
</reference>